<organism evidence="8 9">
    <name type="scientific">Candidatus Avelusimicrobium gallicola</name>
    <dbReference type="NCBI Taxonomy" id="2562704"/>
    <lineage>
        <taxon>Bacteria</taxon>
        <taxon>Pseudomonadati</taxon>
        <taxon>Elusimicrobiota</taxon>
        <taxon>Elusimicrobia</taxon>
        <taxon>Elusimicrobiales</taxon>
        <taxon>Elusimicrobiaceae</taxon>
        <taxon>Candidatus Avelusimicrobium</taxon>
    </lineage>
</organism>
<evidence type="ECO:0000256" key="2">
    <source>
        <dbReference type="ARBA" id="ARBA00010393"/>
    </source>
</evidence>
<keyword evidence="3" id="KW-0963">Cytoplasm</keyword>
<feature type="domain" description="PhoH-like protein" evidence="7">
    <location>
        <begin position="100"/>
        <end position="303"/>
    </location>
</feature>
<dbReference type="InterPro" id="IPR051451">
    <property type="entry name" value="PhoH2-like"/>
</dbReference>
<dbReference type="GO" id="GO:0005829">
    <property type="term" value="C:cytosol"/>
    <property type="evidence" value="ECO:0007669"/>
    <property type="project" value="TreeGrafter"/>
</dbReference>
<evidence type="ECO:0000259" key="7">
    <source>
        <dbReference type="Pfam" id="PF02562"/>
    </source>
</evidence>
<comment type="similarity">
    <text evidence="2">Belongs to the PhoH family.</text>
</comment>
<evidence type="ECO:0000256" key="1">
    <source>
        <dbReference type="ARBA" id="ARBA00004496"/>
    </source>
</evidence>
<evidence type="ECO:0000256" key="3">
    <source>
        <dbReference type="ARBA" id="ARBA00022490"/>
    </source>
</evidence>
<keyword evidence="5" id="KW-0067">ATP-binding</keyword>
<protein>
    <recommendedName>
        <fullName evidence="6">PhoH-like protein</fullName>
    </recommendedName>
</protein>
<dbReference type="PANTHER" id="PTHR30473">
    <property type="entry name" value="PROTEIN PHOH"/>
    <property type="match status" value="1"/>
</dbReference>
<reference evidence="8" key="1">
    <citation type="submission" date="2019-04" db="EMBL/GenBank/DDBJ databases">
        <title>Evolution of Biomass-Degrading Anaerobic Consortia Revealed by Metagenomics.</title>
        <authorList>
            <person name="Peng X."/>
        </authorList>
    </citation>
    <scope>NUCLEOTIDE SEQUENCE</scope>
    <source>
        <strain evidence="8">SIG66</strain>
    </source>
</reference>
<comment type="caution">
    <text evidence="8">The sequence shown here is derived from an EMBL/GenBank/DDBJ whole genome shotgun (WGS) entry which is preliminary data.</text>
</comment>
<evidence type="ECO:0000256" key="5">
    <source>
        <dbReference type="ARBA" id="ARBA00022840"/>
    </source>
</evidence>
<proteinExistence type="inferred from homology"/>
<dbReference type="InterPro" id="IPR027417">
    <property type="entry name" value="P-loop_NTPase"/>
</dbReference>
<dbReference type="Gene3D" id="3.40.50.300">
    <property type="entry name" value="P-loop containing nucleotide triphosphate hydrolases"/>
    <property type="match status" value="1"/>
</dbReference>
<sequence length="314" mass="35048">MIKTLKLKNQEEILIALGIQDRKLKALEKNFKVTVFVKYDEDGNGALLSVKGTNSRVDKALAKLQKDLTLNDDKRPLDTTQDTIPFANNVVFRPEHARPIEARSENQKKYIEAVFAHDLVISSGPAGTGKTFLACACALRALELGLAQRIVVTRPIVEAGEKLGFLPGDIEEKVDPYLRPIYDSFYSMLGMEKFNSLKYNNILEIVPLAYMRGRTLEKAFIILDEAQNTLPAQMKMFLTRMGVGSKMIVNGDLSQIDLPNKKESGLLHASAVLSKVEGVAFVEFSGQDVVRHPLVKDIVAAYDKWDKKHAKETK</sequence>
<evidence type="ECO:0000313" key="9">
    <source>
        <dbReference type="Proteomes" id="UP000725649"/>
    </source>
</evidence>
<gene>
    <name evidence="8" type="ORF">E7027_02415</name>
</gene>
<dbReference type="PANTHER" id="PTHR30473:SF1">
    <property type="entry name" value="PHOH-LIKE PROTEIN"/>
    <property type="match status" value="1"/>
</dbReference>
<dbReference type="Proteomes" id="UP000725649">
    <property type="component" value="Unassembled WGS sequence"/>
</dbReference>
<dbReference type="InterPro" id="IPR003714">
    <property type="entry name" value="PhoH"/>
</dbReference>
<dbReference type="FunFam" id="3.40.50.300:FF:000013">
    <property type="entry name" value="PhoH family ATPase"/>
    <property type="match status" value="1"/>
</dbReference>
<dbReference type="Pfam" id="PF02562">
    <property type="entry name" value="PhoH"/>
    <property type="match status" value="1"/>
</dbReference>
<evidence type="ECO:0000313" key="8">
    <source>
        <dbReference type="EMBL" id="MBE6420982.1"/>
    </source>
</evidence>
<dbReference type="SUPFAM" id="SSF52540">
    <property type="entry name" value="P-loop containing nucleoside triphosphate hydrolases"/>
    <property type="match status" value="1"/>
</dbReference>
<keyword evidence="4" id="KW-0547">Nucleotide-binding</keyword>
<comment type="subcellular location">
    <subcellularLocation>
        <location evidence="1">Cytoplasm</location>
    </subcellularLocation>
</comment>
<dbReference type="EMBL" id="SUVG01000003">
    <property type="protein sequence ID" value="MBE6420982.1"/>
    <property type="molecule type" value="Genomic_DNA"/>
</dbReference>
<dbReference type="GO" id="GO:0005524">
    <property type="term" value="F:ATP binding"/>
    <property type="evidence" value="ECO:0007669"/>
    <property type="project" value="UniProtKB-KW"/>
</dbReference>
<evidence type="ECO:0000256" key="4">
    <source>
        <dbReference type="ARBA" id="ARBA00022741"/>
    </source>
</evidence>
<name>A0A928DNF2_9BACT</name>
<dbReference type="AlphaFoldDB" id="A0A928DNF2"/>
<evidence type="ECO:0000256" key="6">
    <source>
        <dbReference type="ARBA" id="ARBA00039970"/>
    </source>
</evidence>
<accession>A0A928DNF2</accession>